<dbReference type="Pfam" id="PF00005">
    <property type="entry name" value="ABC_tran"/>
    <property type="match status" value="1"/>
</dbReference>
<keyword evidence="1" id="KW-0813">Transport</keyword>
<evidence type="ECO:0000256" key="2">
    <source>
        <dbReference type="ARBA" id="ARBA00022741"/>
    </source>
</evidence>
<dbReference type="InterPro" id="IPR050319">
    <property type="entry name" value="ABC_transp_ATP-bind"/>
</dbReference>
<name>A0A3E0WHU8_9BACI</name>
<accession>A0A3E0WHU8</accession>
<dbReference type="EMBL" id="NFZX01000116">
    <property type="protein sequence ID" value="RFA31741.1"/>
    <property type="molecule type" value="Genomic_DNA"/>
</dbReference>
<evidence type="ECO:0000313" key="6">
    <source>
        <dbReference type="Proteomes" id="UP000256488"/>
    </source>
</evidence>
<feature type="domain" description="ABC transporter" evidence="4">
    <location>
        <begin position="17"/>
        <end position="93"/>
    </location>
</feature>
<protein>
    <recommendedName>
        <fullName evidence="4">ABC transporter domain-containing protein</fullName>
    </recommendedName>
</protein>
<reference evidence="5 6" key="1">
    <citation type="submission" date="2017-05" db="EMBL/GenBank/DDBJ databases">
        <title>Virgibacillus sp. AK90 isolated from a saltern of Kakinada, India.</title>
        <authorList>
            <person name="Gupta V."/>
            <person name="Sidhu C."/>
            <person name="Korpole S."/>
            <person name="Pinnaka A.K."/>
        </authorList>
    </citation>
    <scope>NUCLEOTIDE SEQUENCE [LARGE SCALE GENOMIC DNA]</scope>
    <source>
        <strain evidence="5 6">AK90</strain>
    </source>
</reference>
<dbReference type="PANTHER" id="PTHR43776">
    <property type="entry name" value="TRANSPORT ATP-BINDING PROTEIN"/>
    <property type="match status" value="1"/>
</dbReference>
<dbReference type="Gene3D" id="3.40.50.300">
    <property type="entry name" value="P-loop containing nucleotide triphosphate hydrolases"/>
    <property type="match status" value="1"/>
</dbReference>
<keyword evidence="3" id="KW-0067">ATP-binding</keyword>
<evidence type="ECO:0000256" key="1">
    <source>
        <dbReference type="ARBA" id="ARBA00022448"/>
    </source>
</evidence>
<organism evidence="5 6">
    <name type="scientific">Virgibacillus dokdonensis</name>
    <dbReference type="NCBI Taxonomy" id="302167"/>
    <lineage>
        <taxon>Bacteria</taxon>
        <taxon>Bacillati</taxon>
        <taxon>Bacillota</taxon>
        <taxon>Bacilli</taxon>
        <taxon>Bacillales</taxon>
        <taxon>Bacillaceae</taxon>
        <taxon>Virgibacillus</taxon>
    </lineage>
</organism>
<evidence type="ECO:0000259" key="4">
    <source>
        <dbReference type="Pfam" id="PF00005"/>
    </source>
</evidence>
<evidence type="ECO:0000313" key="5">
    <source>
        <dbReference type="EMBL" id="RFA31741.1"/>
    </source>
</evidence>
<dbReference type="InterPro" id="IPR027417">
    <property type="entry name" value="P-loop_NTPase"/>
</dbReference>
<dbReference type="AlphaFoldDB" id="A0A3E0WHU8"/>
<dbReference type="InterPro" id="IPR003439">
    <property type="entry name" value="ABC_transporter-like_ATP-bd"/>
</dbReference>
<proteinExistence type="predicted"/>
<dbReference type="SUPFAM" id="SSF52540">
    <property type="entry name" value="P-loop containing nucleoside triphosphate hydrolases"/>
    <property type="match status" value="1"/>
</dbReference>
<comment type="caution">
    <text evidence="5">The sequence shown here is derived from an EMBL/GenBank/DDBJ whole genome shotgun (WGS) entry which is preliminary data.</text>
</comment>
<dbReference type="Proteomes" id="UP000256488">
    <property type="component" value="Unassembled WGS sequence"/>
</dbReference>
<sequence length="106" mass="11953">MENNLSVVFHYPEKKVLDNVSLKLQKGQKLGIVGESGGGKSTLIRTLAGFQSYKNGKVTIQNKLIKATLKDRKWISRELQMIFQDPLSSLNDHLLKQVDLDINVDD</sequence>
<gene>
    <name evidence="5" type="ORF">CAI16_20160</name>
</gene>
<dbReference type="GO" id="GO:0005524">
    <property type="term" value="F:ATP binding"/>
    <property type="evidence" value="ECO:0007669"/>
    <property type="project" value="UniProtKB-KW"/>
</dbReference>
<evidence type="ECO:0000256" key="3">
    <source>
        <dbReference type="ARBA" id="ARBA00022840"/>
    </source>
</evidence>
<dbReference type="GO" id="GO:0016887">
    <property type="term" value="F:ATP hydrolysis activity"/>
    <property type="evidence" value="ECO:0007669"/>
    <property type="project" value="InterPro"/>
</dbReference>
<dbReference type="RefSeq" id="WP_116279817.1">
    <property type="nucleotide sequence ID" value="NZ_NFZX01000116.1"/>
</dbReference>
<keyword evidence="2" id="KW-0547">Nucleotide-binding</keyword>